<dbReference type="AlphaFoldDB" id="A0A8R1WAE8"/>
<organism evidence="6 7">
    <name type="scientific">Acyrthosiphon pisum</name>
    <name type="common">Pea aphid</name>
    <dbReference type="NCBI Taxonomy" id="7029"/>
    <lineage>
        <taxon>Eukaryota</taxon>
        <taxon>Metazoa</taxon>
        <taxon>Ecdysozoa</taxon>
        <taxon>Arthropoda</taxon>
        <taxon>Hexapoda</taxon>
        <taxon>Insecta</taxon>
        <taxon>Pterygota</taxon>
        <taxon>Neoptera</taxon>
        <taxon>Paraneoptera</taxon>
        <taxon>Hemiptera</taxon>
        <taxon>Sternorrhyncha</taxon>
        <taxon>Aphidomorpha</taxon>
        <taxon>Aphidoidea</taxon>
        <taxon>Aphididae</taxon>
        <taxon>Macrosiphini</taxon>
        <taxon>Acyrthosiphon</taxon>
    </lineage>
</organism>
<evidence type="ECO:0000259" key="5">
    <source>
        <dbReference type="PROSITE" id="PS50097"/>
    </source>
</evidence>
<dbReference type="InterPro" id="IPR000210">
    <property type="entry name" value="BTB/POZ_dom"/>
</dbReference>
<sequence>MLKPSNPGLHIQFTMQNLKQIPVSSSCEPSKYEYKKSSYTEMFKVLHSLRQDEVFCDIKLEADDGKIIFGHKVVLASASPYFHAMFTNFAESNKDLVAIKHLNSTAIQLLVDYIYSGEVVVTEKNVQILLPAANLLQLQEIKEACCDFLRTQLHHTNCFGINALADLYSCMELLKSSELYTQQHFSEVVEGDEFLSLSSEQVIKLISSDKLIIPSEEKVFESVIRWVKHELDSRKCILPQLMEHVRLPLTSKNFIVENVVKEPLLNNCPKCKDYIIEALQFHLLKSAEDLISIPQNIRTKPRHARSSHKVIFVVGGQGAKAIGSTEWYDPQINRWQIGPEMITRRCRGGVAVLKDNFVFAVGGVFKTLHQSVDVLDLTSESPCWKPTADMLVKRKELGVGVIKDCLYAVGGFDGTSCLNSTEVFDCKTQKWCMVSSMSTRRSGFGVGVLNDVLYVVGGYDSSRQSLNTVECYHPSFDTWTSVADLCVRRSGVGVGVLDGVLYAVGGYDGLEVRSSVEVYRPASTRVWTTIADMNLCRRNAGVVALDGLLYVVGGRDGISNLDSVEFYNPITNTWSMLEASMHVARYFAGVVAINM</sequence>
<dbReference type="GeneID" id="100166409"/>
<dbReference type="Pfam" id="PF24681">
    <property type="entry name" value="Kelch_KLHDC2_KLHL20_DRC7"/>
    <property type="match status" value="1"/>
</dbReference>
<name>A0A8R1WAE8_ACYPI</name>
<dbReference type="Pfam" id="PF07707">
    <property type="entry name" value="BACK"/>
    <property type="match status" value="1"/>
</dbReference>
<reference evidence="6" key="2">
    <citation type="submission" date="2022-06" db="UniProtKB">
        <authorList>
            <consortium name="EnsemblMetazoa"/>
        </authorList>
    </citation>
    <scope>IDENTIFICATION</scope>
</reference>
<dbReference type="Gene3D" id="1.25.40.420">
    <property type="match status" value="1"/>
</dbReference>
<evidence type="ECO:0000256" key="4">
    <source>
        <dbReference type="ARBA" id="ARBA00043912"/>
    </source>
</evidence>
<evidence type="ECO:0000313" key="7">
    <source>
        <dbReference type="Proteomes" id="UP000007819"/>
    </source>
</evidence>
<dbReference type="Gene3D" id="2.120.10.80">
    <property type="entry name" value="Kelch-type beta propeller"/>
    <property type="match status" value="1"/>
</dbReference>
<evidence type="ECO:0000256" key="1">
    <source>
        <dbReference type="ARBA" id="ARBA00013699"/>
    </source>
</evidence>
<dbReference type="InterPro" id="IPR011705">
    <property type="entry name" value="BACK"/>
</dbReference>
<dbReference type="EnsemblMetazoa" id="XM_029490521.1">
    <property type="protein sequence ID" value="XP_029346381.1"/>
    <property type="gene ID" value="LOC100166409"/>
</dbReference>
<dbReference type="GO" id="GO:0003779">
    <property type="term" value="F:actin binding"/>
    <property type="evidence" value="ECO:0007669"/>
    <property type="project" value="UniProtKB-KW"/>
</dbReference>
<protein>
    <recommendedName>
        <fullName evidence="1">Kelch-like protein diablo</fullName>
    </recommendedName>
</protein>
<accession>A0A8R1WAE8</accession>
<keyword evidence="7" id="KW-1185">Reference proteome</keyword>
<evidence type="ECO:0000256" key="2">
    <source>
        <dbReference type="ARBA" id="ARBA00022441"/>
    </source>
</evidence>
<reference evidence="7" key="1">
    <citation type="submission" date="2010-06" db="EMBL/GenBank/DDBJ databases">
        <authorList>
            <person name="Jiang H."/>
            <person name="Abraham K."/>
            <person name="Ali S."/>
            <person name="Alsbrooks S.L."/>
            <person name="Anim B.N."/>
            <person name="Anosike U.S."/>
            <person name="Attaway T."/>
            <person name="Bandaranaike D.P."/>
            <person name="Battles P.K."/>
            <person name="Bell S.N."/>
            <person name="Bell A.V."/>
            <person name="Beltran B."/>
            <person name="Bickham C."/>
            <person name="Bustamante Y."/>
            <person name="Caleb T."/>
            <person name="Canada A."/>
            <person name="Cardenas V."/>
            <person name="Carter K."/>
            <person name="Chacko J."/>
            <person name="Chandrabose M.N."/>
            <person name="Chavez D."/>
            <person name="Chavez A."/>
            <person name="Chen L."/>
            <person name="Chu H.-S."/>
            <person name="Claassen K.J."/>
            <person name="Cockrell R."/>
            <person name="Collins M."/>
            <person name="Cooper J.A."/>
            <person name="Cree A."/>
            <person name="Curry S.M."/>
            <person name="Da Y."/>
            <person name="Dao M.D."/>
            <person name="Das B."/>
            <person name="Davila M.-L."/>
            <person name="Davy-Carroll L."/>
            <person name="Denson S."/>
            <person name="Dinh H."/>
            <person name="Ebong V.E."/>
            <person name="Edwards J.R."/>
            <person name="Egan A."/>
            <person name="El-Daye J."/>
            <person name="Escobedo L."/>
            <person name="Fernandez S."/>
            <person name="Fernando P.R."/>
            <person name="Flagg N."/>
            <person name="Forbes L.D."/>
            <person name="Fowler R.G."/>
            <person name="Fu Q."/>
            <person name="Gabisi R.A."/>
            <person name="Ganer J."/>
            <person name="Garbino Pronczuk A."/>
            <person name="Garcia R.M."/>
            <person name="Garner T."/>
            <person name="Garrett T.E."/>
            <person name="Gonzalez D.A."/>
            <person name="Hamid H."/>
            <person name="Hawkins E.S."/>
            <person name="Hirani K."/>
            <person name="Hogues M.E."/>
            <person name="Hollins B."/>
            <person name="Hsiao C.-H."/>
            <person name="Jabil R."/>
            <person name="James M.L."/>
            <person name="Jhangiani S.N."/>
            <person name="Johnson B."/>
            <person name="Johnson Q."/>
            <person name="Joshi V."/>
            <person name="Kalu J.B."/>
            <person name="Kam C."/>
            <person name="Kashfia A."/>
            <person name="Keebler J."/>
            <person name="Kisamo H."/>
            <person name="Kovar C.L."/>
            <person name="Lago L.A."/>
            <person name="Lai C.-Y."/>
            <person name="Laidlaw J."/>
            <person name="Lara F."/>
            <person name="Le T.-K."/>
            <person name="Lee S.L."/>
            <person name="Legall F.H."/>
            <person name="Lemon S.J."/>
            <person name="Lewis L.R."/>
            <person name="Li B."/>
            <person name="Liu Y."/>
            <person name="Liu Y.-S."/>
            <person name="Lopez J."/>
            <person name="Lozado R.J."/>
            <person name="Lu J."/>
            <person name="Madu R.C."/>
            <person name="Maheshwari M."/>
            <person name="Maheshwari R."/>
            <person name="Malloy K."/>
            <person name="Martinez E."/>
            <person name="Mathew T."/>
            <person name="Mercado I.C."/>
            <person name="Mercado C."/>
            <person name="Meyer B."/>
            <person name="Montgomery K."/>
            <person name="Morgan M.B."/>
            <person name="Munidasa M."/>
            <person name="Nazareth L.V."/>
            <person name="Nelson J."/>
            <person name="Ng B.M."/>
            <person name="Nguyen N.B."/>
            <person name="Nguyen P.Q."/>
            <person name="Nguyen T."/>
            <person name="Obregon M."/>
            <person name="Okwuonu G.O."/>
            <person name="Onwere C.G."/>
            <person name="Orozco G."/>
            <person name="Parra A."/>
            <person name="Patel S."/>
            <person name="Patil S."/>
            <person name="Perez A."/>
            <person name="Perez Y."/>
            <person name="Pham C."/>
            <person name="Primus E.L."/>
            <person name="Pu L.-L."/>
            <person name="Puazo M."/>
            <person name="Qin X."/>
            <person name="Quiroz J.B."/>
            <person name="Reese J."/>
            <person name="Richards S."/>
            <person name="Rives C.M."/>
            <person name="Robberts R."/>
            <person name="Ruiz S.J."/>
            <person name="Ruiz M.J."/>
            <person name="Santibanez J."/>
            <person name="Schneider B.W."/>
            <person name="Sisson I."/>
            <person name="Smith M."/>
            <person name="Sodergren E."/>
            <person name="Song X.-Z."/>
            <person name="Song B.B."/>
            <person name="Summersgill H."/>
            <person name="Thelus R."/>
            <person name="Thornton R.D."/>
            <person name="Trejos Z.Y."/>
            <person name="Usmani K."/>
            <person name="Vattathil S."/>
            <person name="Villasana D."/>
            <person name="Walker D.L."/>
            <person name="Wang S."/>
            <person name="Wang K."/>
            <person name="White C.S."/>
            <person name="Williams A.C."/>
            <person name="Williamson J."/>
            <person name="Wilson K."/>
            <person name="Woghiren I.O."/>
            <person name="Woodworth J.R."/>
            <person name="Worley K.C."/>
            <person name="Wright R.A."/>
            <person name="Wu W."/>
            <person name="Young L."/>
            <person name="Zhang L."/>
            <person name="Zhang J."/>
            <person name="Zhu Y."/>
            <person name="Muzny D.M."/>
            <person name="Weinstock G."/>
            <person name="Gibbs R.A."/>
        </authorList>
    </citation>
    <scope>NUCLEOTIDE SEQUENCE [LARGE SCALE GENOMIC DNA]</scope>
    <source>
        <strain evidence="7">LSR1</strain>
    </source>
</reference>
<dbReference type="SMART" id="SM00612">
    <property type="entry name" value="Kelch"/>
    <property type="match status" value="6"/>
</dbReference>
<keyword evidence="3" id="KW-0677">Repeat</keyword>
<dbReference type="InterPro" id="IPR017096">
    <property type="entry name" value="BTB-kelch_protein"/>
</dbReference>
<dbReference type="Pfam" id="PF00651">
    <property type="entry name" value="BTB"/>
    <property type="match status" value="1"/>
</dbReference>
<dbReference type="PROSITE" id="PS50097">
    <property type="entry name" value="BTB"/>
    <property type="match status" value="1"/>
</dbReference>
<dbReference type="Gene3D" id="3.30.710.10">
    <property type="entry name" value="Potassium Channel Kv1.1, Chain A"/>
    <property type="match status" value="1"/>
</dbReference>
<dbReference type="Pfam" id="PF01344">
    <property type="entry name" value="Kelch_1"/>
    <property type="match status" value="1"/>
</dbReference>
<dbReference type="OrthoDB" id="45365at2759"/>
<feature type="domain" description="BTB" evidence="5">
    <location>
        <begin position="56"/>
        <end position="123"/>
    </location>
</feature>
<keyword evidence="2" id="KW-0880">Kelch repeat</keyword>
<dbReference type="Proteomes" id="UP000007819">
    <property type="component" value="Chromosome A2"/>
</dbReference>
<dbReference type="PANTHER" id="PTHR45632">
    <property type="entry name" value="LD33804P"/>
    <property type="match status" value="1"/>
</dbReference>
<dbReference type="SMART" id="SM00875">
    <property type="entry name" value="BACK"/>
    <property type="match status" value="1"/>
</dbReference>
<dbReference type="RefSeq" id="XP_003243302.1">
    <property type="nucleotide sequence ID" value="XM_003243254.3"/>
</dbReference>
<dbReference type="InterPro" id="IPR015915">
    <property type="entry name" value="Kelch-typ_b-propeller"/>
</dbReference>
<dbReference type="InterPro" id="IPR011333">
    <property type="entry name" value="SKP1/BTB/POZ_sf"/>
</dbReference>
<evidence type="ECO:0000256" key="3">
    <source>
        <dbReference type="ARBA" id="ARBA00022737"/>
    </source>
</evidence>
<dbReference type="PANTHER" id="PTHR45632:SF30">
    <property type="entry name" value="BTB DOMAIN-CONTAINING PROTEIN"/>
    <property type="match status" value="1"/>
</dbReference>
<dbReference type="SUPFAM" id="SSF117281">
    <property type="entry name" value="Kelch motif"/>
    <property type="match status" value="1"/>
</dbReference>
<dbReference type="FunFam" id="1.25.40.420:FF:000001">
    <property type="entry name" value="Kelch-like family member 12"/>
    <property type="match status" value="1"/>
</dbReference>
<dbReference type="EnsemblMetazoa" id="XM_003243254.4">
    <property type="protein sequence ID" value="XP_003243302.1"/>
    <property type="gene ID" value="LOC100166409"/>
</dbReference>
<dbReference type="SUPFAM" id="SSF54695">
    <property type="entry name" value="POZ domain"/>
    <property type="match status" value="1"/>
</dbReference>
<dbReference type="SMART" id="SM00225">
    <property type="entry name" value="BTB"/>
    <property type="match status" value="1"/>
</dbReference>
<proteinExistence type="predicted"/>
<dbReference type="PIRSF" id="PIRSF037037">
    <property type="entry name" value="Kelch-like_protein_gigaxonin"/>
    <property type="match status" value="1"/>
</dbReference>
<evidence type="ECO:0000313" key="6">
    <source>
        <dbReference type="EnsemblMetazoa" id="XP_003243302.1"/>
    </source>
</evidence>
<comment type="function">
    <text evidence="4">Probable substrate-specific adapter of an E3 ubiquitin-protein ligase complex which mediates the ubiquitination and subsequent proteasomal degradation of target proteins. May have a role in synapse differentiation and growth.</text>
</comment>
<dbReference type="InterPro" id="IPR006652">
    <property type="entry name" value="Kelch_1"/>
</dbReference>